<feature type="region of interest" description="Disordered" evidence="1">
    <location>
        <begin position="208"/>
        <end position="234"/>
    </location>
</feature>
<dbReference type="OrthoDB" id="10648840at2759"/>
<evidence type="ECO:0000313" key="2">
    <source>
        <dbReference type="EMBL" id="GAU92449.1"/>
    </source>
</evidence>
<dbReference type="EMBL" id="BDGG01000002">
    <property type="protein sequence ID" value="GAU92449.1"/>
    <property type="molecule type" value="Genomic_DNA"/>
</dbReference>
<evidence type="ECO:0000256" key="1">
    <source>
        <dbReference type="SAM" id="MobiDB-lite"/>
    </source>
</evidence>
<gene>
    <name evidence="2" type="primary">RvY_04527-1</name>
    <name evidence="2" type="synonym">RvY_04527.1</name>
    <name evidence="2" type="ORF">RvY_04527</name>
</gene>
<name>A0A1D1URW6_RAMVA</name>
<sequence>MSHLHHKGSQHELLELHVKKEVVSPMDTVEAETTKSIIDAFLTQGQVIATTELEEELDLTQAEPLNHLNNARAELASLVATAFEAVHDNTEVQNVAEVMTHDLAECVCAAPQQCTTSAVPDVLVTLKGKPAGEEGESCRMGNGVRHHPTMEAGLSPRTDNEVPLPPAISPDIQPKSFYANQEIPRVDPQVMPVPDKKMDQLNSTVSCSLVNNSESDGSPKLRRFSDSSPYRRRR</sequence>
<comment type="caution">
    <text evidence="2">The sequence shown here is derived from an EMBL/GenBank/DDBJ whole genome shotgun (WGS) entry which is preliminary data.</text>
</comment>
<organism evidence="2 3">
    <name type="scientific">Ramazzottius varieornatus</name>
    <name type="common">Water bear</name>
    <name type="synonym">Tardigrade</name>
    <dbReference type="NCBI Taxonomy" id="947166"/>
    <lineage>
        <taxon>Eukaryota</taxon>
        <taxon>Metazoa</taxon>
        <taxon>Ecdysozoa</taxon>
        <taxon>Tardigrada</taxon>
        <taxon>Eutardigrada</taxon>
        <taxon>Parachela</taxon>
        <taxon>Hypsibioidea</taxon>
        <taxon>Ramazzottiidae</taxon>
        <taxon>Ramazzottius</taxon>
    </lineage>
</organism>
<protein>
    <submittedName>
        <fullName evidence="2">Uncharacterized protein</fullName>
    </submittedName>
</protein>
<proteinExistence type="predicted"/>
<dbReference type="Proteomes" id="UP000186922">
    <property type="component" value="Unassembled WGS sequence"/>
</dbReference>
<evidence type="ECO:0000313" key="3">
    <source>
        <dbReference type="Proteomes" id="UP000186922"/>
    </source>
</evidence>
<dbReference type="AlphaFoldDB" id="A0A1D1URW6"/>
<accession>A0A1D1URW6</accession>
<reference evidence="2 3" key="1">
    <citation type="journal article" date="2016" name="Nat. Commun.">
        <title>Extremotolerant tardigrade genome and improved radiotolerance of human cultured cells by tardigrade-unique protein.</title>
        <authorList>
            <person name="Hashimoto T."/>
            <person name="Horikawa D.D."/>
            <person name="Saito Y."/>
            <person name="Kuwahara H."/>
            <person name="Kozuka-Hata H."/>
            <person name="Shin-I T."/>
            <person name="Minakuchi Y."/>
            <person name="Ohishi K."/>
            <person name="Motoyama A."/>
            <person name="Aizu T."/>
            <person name="Enomoto A."/>
            <person name="Kondo K."/>
            <person name="Tanaka S."/>
            <person name="Hara Y."/>
            <person name="Koshikawa S."/>
            <person name="Sagara H."/>
            <person name="Miura T."/>
            <person name="Yokobori S."/>
            <person name="Miyagawa K."/>
            <person name="Suzuki Y."/>
            <person name="Kubo T."/>
            <person name="Oyama M."/>
            <person name="Kohara Y."/>
            <person name="Fujiyama A."/>
            <person name="Arakawa K."/>
            <person name="Katayama T."/>
            <person name="Toyoda A."/>
            <person name="Kunieda T."/>
        </authorList>
    </citation>
    <scope>NUCLEOTIDE SEQUENCE [LARGE SCALE GENOMIC DNA]</scope>
    <source>
        <strain evidence="2 3">YOKOZUNA-1</strain>
    </source>
</reference>
<keyword evidence="3" id="KW-1185">Reference proteome</keyword>
<feature type="region of interest" description="Disordered" evidence="1">
    <location>
        <begin position="131"/>
        <end position="173"/>
    </location>
</feature>